<dbReference type="InterPro" id="IPR050111">
    <property type="entry name" value="C-type_lectin/snaclec_domain"/>
</dbReference>
<dbReference type="GeneID" id="677740"/>
<keyword evidence="2" id="KW-0472">Membrane</keyword>
<dbReference type="GO" id="GO:0009897">
    <property type="term" value="C:external side of plasma membrane"/>
    <property type="evidence" value="ECO:0000318"/>
    <property type="project" value="GO_Central"/>
</dbReference>
<keyword evidence="2" id="KW-1133">Transmembrane helix</keyword>
<evidence type="ECO:0000256" key="2">
    <source>
        <dbReference type="SAM" id="Phobius"/>
    </source>
</evidence>
<dbReference type="InterPro" id="IPR016186">
    <property type="entry name" value="C-type_lectin-like/link_sf"/>
</dbReference>
<sequence>MGSVYENSVFAFSTGNSDENDSQYKGHFSNYRESKREVNTAKWTKVLLIVFAVSLVFALGGLCAVRIQYVSVSAQLSAQETNGTIMSRQLDKLTANFTTVRDHLHINELLMKELTANYSRVKEQLSISEETVRKLSRFNQSSGCAICAIHWTHSGEKCYYFSTVKMNWTQSRDHCVTKGGHLVIITSQAEQEFLTSNVKETHWIGLNDLDTEGRWLWVDNQPLSQTEEFWMKRENGVSEPDNWTKQHVDGEDCASLGHPDGETDFWTDAYCFEEKRFVCEAAAAV</sequence>
<reference evidence="5" key="1">
    <citation type="submission" date="2025-08" db="UniProtKB">
        <authorList>
            <consortium name="RefSeq"/>
        </authorList>
    </citation>
    <scope>IDENTIFICATION</scope>
    <source>
        <strain evidence="5">Tuebingen</strain>
        <tissue evidence="5">Fibroblasts and whole tissue</tissue>
    </source>
</reference>
<dbReference type="SUPFAM" id="SSF56436">
    <property type="entry name" value="C-type lectin-like"/>
    <property type="match status" value="1"/>
</dbReference>
<gene>
    <name evidence="5 6" type="primary">illr3</name>
</gene>
<dbReference type="GO" id="GO:0038187">
    <property type="term" value="F:pattern recognition receptor activity"/>
    <property type="evidence" value="ECO:0000318"/>
    <property type="project" value="GO_Central"/>
</dbReference>
<dbReference type="InterPro" id="IPR033989">
    <property type="entry name" value="CD209-like_CTLD"/>
</dbReference>
<keyword evidence="1" id="KW-0430">Lectin</keyword>
<dbReference type="SMART" id="SM00034">
    <property type="entry name" value="CLECT"/>
    <property type="match status" value="1"/>
</dbReference>
<dbReference type="GO" id="GO:0030246">
    <property type="term" value="F:carbohydrate binding"/>
    <property type="evidence" value="ECO:0000318"/>
    <property type="project" value="GO_Central"/>
</dbReference>
<dbReference type="FunCoup" id="A0A8M9PGK7">
    <property type="interactions" value="5"/>
</dbReference>
<dbReference type="GO" id="GO:0006955">
    <property type="term" value="P:immune response"/>
    <property type="evidence" value="ECO:0000318"/>
    <property type="project" value="GO_Central"/>
</dbReference>
<dbReference type="PANTHER" id="PTHR22803">
    <property type="entry name" value="MANNOSE, PHOSPHOLIPASE, LECTIN RECEPTOR RELATED"/>
    <property type="match status" value="1"/>
</dbReference>
<evidence type="ECO:0000256" key="1">
    <source>
        <dbReference type="ARBA" id="ARBA00022734"/>
    </source>
</evidence>
<dbReference type="AlphaFoldDB" id="A0A8M9PGK7"/>
<evidence type="ECO:0000313" key="5">
    <source>
        <dbReference type="RefSeq" id="XP_021323809.1"/>
    </source>
</evidence>
<dbReference type="Pfam" id="PF00059">
    <property type="entry name" value="Lectin_C"/>
    <property type="match status" value="1"/>
</dbReference>
<proteinExistence type="predicted"/>
<dbReference type="Proteomes" id="UP000000437">
    <property type="component" value="Chromosome 19"/>
</dbReference>
<dbReference type="ZFIN" id="ZDB-GENE-050311-4">
    <property type="gene designation" value="illr3"/>
</dbReference>
<accession>A0A8M9PGK7</accession>
<dbReference type="InterPro" id="IPR001304">
    <property type="entry name" value="C-type_lectin-like"/>
</dbReference>
<dbReference type="PROSITE" id="PS50041">
    <property type="entry name" value="C_TYPE_LECTIN_2"/>
    <property type="match status" value="1"/>
</dbReference>
<dbReference type="InterPro" id="IPR016187">
    <property type="entry name" value="CTDL_fold"/>
</dbReference>
<dbReference type="CDD" id="cd03590">
    <property type="entry name" value="CLECT_DC-SIGN_like"/>
    <property type="match status" value="1"/>
</dbReference>
<dbReference type="AGR" id="ZFIN:ZDB-GENE-050311-4"/>
<keyword evidence="4" id="KW-1185">Reference proteome</keyword>
<dbReference type="Gene3D" id="3.10.100.10">
    <property type="entry name" value="Mannose-Binding Protein A, subunit A"/>
    <property type="match status" value="1"/>
</dbReference>
<keyword evidence="2" id="KW-0812">Transmembrane</keyword>
<organism evidence="4 5">
    <name type="scientific">Danio rerio</name>
    <name type="common">Zebrafish</name>
    <name type="synonym">Brachydanio rerio</name>
    <dbReference type="NCBI Taxonomy" id="7955"/>
    <lineage>
        <taxon>Eukaryota</taxon>
        <taxon>Metazoa</taxon>
        <taxon>Chordata</taxon>
        <taxon>Craniata</taxon>
        <taxon>Vertebrata</taxon>
        <taxon>Euteleostomi</taxon>
        <taxon>Actinopterygii</taxon>
        <taxon>Neopterygii</taxon>
        <taxon>Teleostei</taxon>
        <taxon>Ostariophysi</taxon>
        <taxon>Cypriniformes</taxon>
        <taxon>Danionidae</taxon>
        <taxon>Danioninae</taxon>
        <taxon>Danio</taxon>
    </lineage>
</organism>
<dbReference type="FunFam" id="3.10.100.10:FF:000174">
    <property type="entry name" value="Immune-related lectin-like receptor 3 splice variant a"/>
    <property type="match status" value="1"/>
</dbReference>
<dbReference type="GO" id="GO:0045954">
    <property type="term" value="P:positive regulation of natural killer cell mediated cytotoxicity"/>
    <property type="evidence" value="ECO:0000314"/>
    <property type="project" value="ZFIN"/>
</dbReference>
<feature type="transmembrane region" description="Helical" evidence="2">
    <location>
        <begin position="46"/>
        <end position="69"/>
    </location>
</feature>
<dbReference type="OrthoDB" id="6133475at2759"/>
<feature type="domain" description="C-type lectin" evidence="3">
    <location>
        <begin position="154"/>
        <end position="280"/>
    </location>
</feature>
<dbReference type="RefSeq" id="XP_021323809.1">
    <property type="nucleotide sequence ID" value="XM_021468134.3"/>
</dbReference>
<name>A0A8M9PGK7_DANRE</name>
<evidence type="ECO:0000313" key="6">
    <source>
        <dbReference type="ZFIN" id="ZDB-GENE-050311-4"/>
    </source>
</evidence>
<protein>
    <submittedName>
        <fullName evidence="5">Immune-related, lectin-like receptor 3 isoform X1</fullName>
    </submittedName>
</protein>
<dbReference type="CTD" id="677740"/>
<evidence type="ECO:0000259" key="3">
    <source>
        <dbReference type="PROSITE" id="PS50041"/>
    </source>
</evidence>
<evidence type="ECO:0000313" key="4">
    <source>
        <dbReference type="Proteomes" id="UP000000437"/>
    </source>
</evidence>